<feature type="signal peptide" evidence="1">
    <location>
        <begin position="1"/>
        <end position="19"/>
    </location>
</feature>
<gene>
    <name evidence="2" type="ORF">P171DRAFT_429834</name>
</gene>
<organism evidence="2 3">
    <name type="scientific">Karstenula rhodostoma CBS 690.94</name>
    <dbReference type="NCBI Taxonomy" id="1392251"/>
    <lineage>
        <taxon>Eukaryota</taxon>
        <taxon>Fungi</taxon>
        <taxon>Dikarya</taxon>
        <taxon>Ascomycota</taxon>
        <taxon>Pezizomycotina</taxon>
        <taxon>Dothideomycetes</taxon>
        <taxon>Pleosporomycetidae</taxon>
        <taxon>Pleosporales</taxon>
        <taxon>Massarineae</taxon>
        <taxon>Didymosphaeriaceae</taxon>
        <taxon>Karstenula</taxon>
    </lineage>
</organism>
<comment type="caution">
    <text evidence="2">The sequence shown here is derived from an EMBL/GenBank/DDBJ whole genome shotgun (WGS) entry which is preliminary data.</text>
</comment>
<dbReference type="Proteomes" id="UP000799764">
    <property type="component" value="Unassembled WGS sequence"/>
</dbReference>
<keyword evidence="3" id="KW-1185">Reference proteome</keyword>
<feature type="chain" id="PRO_5040486690" description="SMP-30/Gluconolactonase/LRE-like region domain-containing protein" evidence="1">
    <location>
        <begin position="20"/>
        <end position="331"/>
    </location>
</feature>
<dbReference type="InterPro" id="IPR011042">
    <property type="entry name" value="6-blade_b-propeller_TolB-like"/>
</dbReference>
<evidence type="ECO:0000313" key="2">
    <source>
        <dbReference type="EMBL" id="KAF2446891.1"/>
    </source>
</evidence>
<dbReference type="SUPFAM" id="SSF63829">
    <property type="entry name" value="Calcium-dependent phosphotriesterase"/>
    <property type="match status" value="1"/>
</dbReference>
<reference evidence="2" key="1">
    <citation type="journal article" date="2020" name="Stud. Mycol.">
        <title>101 Dothideomycetes genomes: a test case for predicting lifestyles and emergence of pathogens.</title>
        <authorList>
            <person name="Haridas S."/>
            <person name="Albert R."/>
            <person name="Binder M."/>
            <person name="Bloem J."/>
            <person name="Labutti K."/>
            <person name="Salamov A."/>
            <person name="Andreopoulos B."/>
            <person name="Baker S."/>
            <person name="Barry K."/>
            <person name="Bills G."/>
            <person name="Bluhm B."/>
            <person name="Cannon C."/>
            <person name="Castanera R."/>
            <person name="Culley D."/>
            <person name="Daum C."/>
            <person name="Ezra D."/>
            <person name="Gonzalez J."/>
            <person name="Henrissat B."/>
            <person name="Kuo A."/>
            <person name="Liang C."/>
            <person name="Lipzen A."/>
            <person name="Lutzoni F."/>
            <person name="Magnuson J."/>
            <person name="Mondo S."/>
            <person name="Nolan M."/>
            <person name="Ohm R."/>
            <person name="Pangilinan J."/>
            <person name="Park H.-J."/>
            <person name="Ramirez L."/>
            <person name="Alfaro M."/>
            <person name="Sun H."/>
            <person name="Tritt A."/>
            <person name="Yoshinaga Y."/>
            <person name="Zwiers L.-H."/>
            <person name="Turgeon B."/>
            <person name="Goodwin S."/>
            <person name="Spatafora J."/>
            <person name="Crous P."/>
            <person name="Grigoriev I."/>
        </authorList>
    </citation>
    <scope>NUCLEOTIDE SEQUENCE</scope>
    <source>
        <strain evidence="2">CBS 690.94</strain>
    </source>
</reference>
<evidence type="ECO:0000256" key="1">
    <source>
        <dbReference type="SAM" id="SignalP"/>
    </source>
</evidence>
<dbReference type="PANTHER" id="PTHR42060">
    <property type="entry name" value="NHL REPEAT-CONTAINING PROTEIN-RELATED"/>
    <property type="match status" value="1"/>
</dbReference>
<dbReference type="PANTHER" id="PTHR42060:SF1">
    <property type="entry name" value="NHL REPEAT-CONTAINING PROTEIN"/>
    <property type="match status" value="1"/>
</dbReference>
<protein>
    <recommendedName>
        <fullName evidence="4">SMP-30/Gluconolactonase/LRE-like region domain-containing protein</fullName>
    </recommendedName>
</protein>
<dbReference type="AlphaFoldDB" id="A0A9P4PQ75"/>
<dbReference type="Gene3D" id="2.120.10.30">
    <property type="entry name" value="TolB, C-terminal domain"/>
    <property type="match status" value="1"/>
</dbReference>
<dbReference type="EMBL" id="MU001497">
    <property type="protein sequence ID" value="KAF2446891.1"/>
    <property type="molecule type" value="Genomic_DNA"/>
</dbReference>
<keyword evidence="1" id="KW-0732">Signal</keyword>
<dbReference type="InterPro" id="IPR052998">
    <property type="entry name" value="Hetero-Diels-Alderase-like"/>
</dbReference>
<dbReference type="OrthoDB" id="9977941at2759"/>
<name>A0A9P4PQ75_9PLEO</name>
<evidence type="ECO:0000313" key="3">
    <source>
        <dbReference type="Proteomes" id="UP000799764"/>
    </source>
</evidence>
<accession>A0A9P4PQ75</accession>
<sequence length="331" mass="34468">MHYLSLLAVSCHFLSTTLAQNTRTVFQFPKPYWLENIATTRTGHLLTSVLNKAPAELHIIDPAATYDASTANTTLLHAFPGVNTVFGISEYAPDLFAVATGNYSPATGPEKGTFDIWSVDVSHLSTHPTEKPKVRKIASLPSSAMVNGLAALSKDAILIADSFAGTVIRLDIPTGHTHTVINDSTTAFVAPLGINGLKVLHATDPPTLYYTNTGLSAVFAAPIDPRTGKLVGKPKTLAADQAAPDDLAVTDDGTAFFARPYAGTLVRARAGEAAVVVAGAEGSQELGGVTSATLGRAYGDRGVLYVATMGGFDAQGGYVEGGKIVAVSVGR</sequence>
<evidence type="ECO:0008006" key="4">
    <source>
        <dbReference type="Google" id="ProtNLM"/>
    </source>
</evidence>
<proteinExistence type="predicted"/>